<accession>A0A327RLD0</accession>
<dbReference type="EMBL" id="QLLO01000002">
    <property type="protein sequence ID" value="RAJ16792.1"/>
    <property type="molecule type" value="Genomic_DNA"/>
</dbReference>
<comment type="caution">
    <text evidence="3">The sequence shown here is derived from an EMBL/GenBank/DDBJ whole genome shotgun (WGS) entry which is preliminary data.</text>
</comment>
<dbReference type="Proteomes" id="UP000248703">
    <property type="component" value="Unassembled WGS sequence"/>
</dbReference>
<dbReference type="RefSeq" id="WP_111658928.1">
    <property type="nucleotide sequence ID" value="NZ_QLLO01000002.1"/>
</dbReference>
<protein>
    <recommendedName>
        <fullName evidence="2">DUF5683 domain-containing protein</fullName>
    </recommendedName>
</protein>
<evidence type="ECO:0000313" key="3">
    <source>
        <dbReference type="EMBL" id="RAJ16792.1"/>
    </source>
</evidence>
<evidence type="ECO:0000313" key="4">
    <source>
        <dbReference type="Proteomes" id="UP000248703"/>
    </source>
</evidence>
<feature type="chain" id="PRO_5016423051" description="DUF5683 domain-containing protein" evidence="1">
    <location>
        <begin position="22"/>
        <end position="213"/>
    </location>
</feature>
<feature type="signal peptide" evidence="1">
    <location>
        <begin position="1"/>
        <end position="21"/>
    </location>
</feature>
<keyword evidence="1" id="KW-0732">Signal</keyword>
<sequence length="213" mass="24553">MLNKASIFTLICCFLSAFCIAQETEPVKDTDTTTQEIPKVLKQRQQKISDKPVIIDSTVLKESRIYNPLSPSRAAFYSAVLPGLGQAYNRKYWKIPIVYAALGTSIYFYIENNKQYNRARDAYKRRLAGFEDDEFQNKFTDDALREAQKTFRRNKELSLLITVGIYALNIIDANVDAHLLQYNISNDLSLKPHYKIEEFDNLGRVGLTLNFQF</sequence>
<dbReference type="InterPro" id="IPR043738">
    <property type="entry name" value="DUF5683"/>
</dbReference>
<proteinExistence type="predicted"/>
<gene>
    <name evidence="3" type="ORF">LY08_00567</name>
</gene>
<feature type="domain" description="DUF5683" evidence="2">
    <location>
        <begin position="68"/>
        <end position="213"/>
    </location>
</feature>
<evidence type="ECO:0000259" key="2">
    <source>
        <dbReference type="Pfam" id="PF18935"/>
    </source>
</evidence>
<keyword evidence="4" id="KW-1185">Reference proteome</keyword>
<dbReference type="OrthoDB" id="9813910at2"/>
<reference evidence="3 4" key="1">
    <citation type="submission" date="2018-06" db="EMBL/GenBank/DDBJ databases">
        <title>Genomic Encyclopedia of Archaeal and Bacterial Type Strains, Phase II (KMG-II): from individual species to whole genera.</title>
        <authorList>
            <person name="Goeker M."/>
        </authorList>
    </citation>
    <scope>NUCLEOTIDE SEQUENCE [LARGE SCALE GENOMIC DNA]</scope>
    <source>
        <strain evidence="3 4">DSM 24464</strain>
    </source>
</reference>
<dbReference type="AlphaFoldDB" id="A0A327RLD0"/>
<name>A0A327RLD0_9FLAO</name>
<organism evidence="3 4">
    <name type="scientific">Olleya aquimaris</name>
    <dbReference type="NCBI Taxonomy" id="639310"/>
    <lineage>
        <taxon>Bacteria</taxon>
        <taxon>Pseudomonadati</taxon>
        <taxon>Bacteroidota</taxon>
        <taxon>Flavobacteriia</taxon>
        <taxon>Flavobacteriales</taxon>
        <taxon>Flavobacteriaceae</taxon>
    </lineage>
</organism>
<evidence type="ECO:0000256" key="1">
    <source>
        <dbReference type="SAM" id="SignalP"/>
    </source>
</evidence>
<dbReference type="Pfam" id="PF18935">
    <property type="entry name" value="DUF5683"/>
    <property type="match status" value="1"/>
</dbReference>